<dbReference type="EMBL" id="BGPR01000117">
    <property type="protein sequence ID" value="GBL96106.1"/>
    <property type="molecule type" value="Genomic_DNA"/>
</dbReference>
<organism evidence="2 3">
    <name type="scientific">Araneus ventricosus</name>
    <name type="common">Orbweaver spider</name>
    <name type="synonym">Epeira ventricosa</name>
    <dbReference type="NCBI Taxonomy" id="182803"/>
    <lineage>
        <taxon>Eukaryota</taxon>
        <taxon>Metazoa</taxon>
        <taxon>Ecdysozoa</taxon>
        <taxon>Arthropoda</taxon>
        <taxon>Chelicerata</taxon>
        <taxon>Arachnida</taxon>
        <taxon>Araneae</taxon>
        <taxon>Araneomorphae</taxon>
        <taxon>Entelegynae</taxon>
        <taxon>Araneoidea</taxon>
        <taxon>Araneidae</taxon>
        <taxon>Araneus</taxon>
    </lineage>
</organism>
<reference evidence="2 3" key="1">
    <citation type="journal article" date="2019" name="Sci. Rep.">
        <title>Orb-weaving spider Araneus ventricosus genome elucidates the spidroin gene catalogue.</title>
        <authorList>
            <person name="Kono N."/>
            <person name="Nakamura H."/>
            <person name="Ohtoshi R."/>
            <person name="Moran D.A.P."/>
            <person name="Shinohara A."/>
            <person name="Yoshida Y."/>
            <person name="Fujiwara M."/>
            <person name="Mori M."/>
            <person name="Tomita M."/>
            <person name="Arakawa K."/>
        </authorList>
    </citation>
    <scope>NUCLEOTIDE SEQUENCE [LARGE SCALE GENOMIC DNA]</scope>
</reference>
<dbReference type="AlphaFoldDB" id="A0A4Y2BXS3"/>
<accession>A0A4Y2BXS3</accession>
<keyword evidence="3" id="KW-1185">Reference proteome</keyword>
<feature type="compositionally biased region" description="Polar residues" evidence="1">
    <location>
        <begin position="100"/>
        <end position="111"/>
    </location>
</feature>
<name>A0A4Y2BXS3_ARAVE</name>
<proteinExistence type="predicted"/>
<comment type="caution">
    <text evidence="2">The sequence shown here is derived from an EMBL/GenBank/DDBJ whole genome shotgun (WGS) entry which is preliminary data.</text>
</comment>
<sequence length="132" mass="14783">MPACLSVNTVPCPSNRFSCYGIRNRGMGRRFVCELDNSKTVRAKEMKFDDDFLAGIPSANFHATPARGCLTVDRFNMHQYRIGGHGRSFTESESDLESATLRSQSHGSATRQRFIITSREKGTTLEETVPFN</sequence>
<feature type="region of interest" description="Disordered" evidence="1">
    <location>
        <begin position="86"/>
        <end position="113"/>
    </location>
</feature>
<protein>
    <submittedName>
        <fullName evidence="2">Uncharacterized protein</fullName>
    </submittedName>
</protein>
<evidence type="ECO:0000313" key="2">
    <source>
        <dbReference type="EMBL" id="GBL96106.1"/>
    </source>
</evidence>
<evidence type="ECO:0000256" key="1">
    <source>
        <dbReference type="SAM" id="MobiDB-lite"/>
    </source>
</evidence>
<dbReference type="Proteomes" id="UP000499080">
    <property type="component" value="Unassembled WGS sequence"/>
</dbReference>
<gene>
    <name evidence="2" type="ORF">AVEN_104338_1</name>
</gene>
<evidence type="ECO:0000313" key="3">
    <source>
        <dbReference type="Proteomes" id="UP000499080"/>
    </source>
</evidence>